<dbReference type="Pfam" id="PF00856">
    <property type="entry name" value="SET"/>
    <property type="match status" value="1"/>
</dbReference>
<dbReference type="STRING" id="1198029.A0A1U7LKK8"/>
<evidence type="ECO:0000313" key="5">
    <source>
        <dbReference type="EMBL" id="OLL23179.1"/>
    </source>
</evidence>
<accession>A0A1U7LKK8</accession>
<evidence type="ECO:0000313" key="6">
    <source>
        <dbReference type="Proteomes" id="UP000186594"/>
    </source>
</evidence>
<dbReference type="GO" id="GO:0032259">
    <property type="term" value="P:methylation"/>
    <property type="evidence" value="ECO:0007669"/>
    <property type="project" value="UniProtKB-KW"/>
</dbReference>
<evidence type="ECO:0000256" key="2">
    <source>
        <dbReference type="ARBA" id="ARBA00022679"/>
    </source>
</evidence>
<keyword evidence="6" id="KW-1185">Reference proteome</keyword>
<dbReference type="OrthoDB" id="341421at2759"/>
<dbReference type="Proteomes" id="UP000186594">
    <property type="component" value="Unassembled WGS sequence"/>
</dbReference>
<dbReference type="SUPFAM" id="SSF82199">
    <property type="entry name" value="SET domain"/>
    <property type="match status" value="1"/>
</dbReference>
<dbReference type="SUPFAM" id="SSF81822">
    <property type="entry name" value="RuBisCo LSMT C-terminal, substrate-binding domain"/>
    <property type="match status" value="1"/>
</dbReference>
<dbReference type="OMA" id="RVDWWLE"/>
<dbReference type="Gene3D" id="3.90.1420.10">
    <property type="entry name" value="Rubisco LSMT, substrate-binding domain"/>
    <property type="match status" value="1"/>
</dbReference>
<dbReference type="PANTHER" id="PTHR13271:SF34">
    <property type="entry name" value="N-LYSINE METHYLTRANSFERASE SETD6"/>
    <property type="match status" value="1"/>
</dbReference>
<sequence>MSSFAQQSKSFLSWLRISENATVSEKVGIHDYREWGQGRGVIALEDILEDELLFSIPKTSLLTVENSDLSKFIEGVKELGPWLGEILTLMFENQREESRWRAYLDILPKTLDTPMFWLDCELEHLQGTDVLSKIGKDDAEQSFNDILLPIITSHPELFDSSKCTLSEFHRCGSLILACSFDLESPIQGPDAEDEQEPPKGMVPLADLLNANTELNNGRLFHEEISLDMKALKPILKGEQIFNTYGDLPNSDLLRKYGYVQNDNVNDTVEIPGDMIINLCGEVEMKEKKIEYLLDEGILDDSIEIDINGIPDELVVIISTLLLPEKEFLRHMKAGKVPQGRKDVEMKMLVRNLLEKRLCAYMTSETMDEELMVYGTGLSYRERMAVIVRLGEKKLLKAAIEQVDSWTDSGRPSKRLKTTLDDGISD</sequence>
<gene>
    <name evidence="5" type="ORF">NEOLI_003977</name>
</gene>
<keyword evidence="3" id="KW-0949">S-adenosyl-L-methionine</keyword>
<dbReference type="FunFam" id="3.90.1410.10:FF:000007">
    <property type="entry name" value="Ribosomal lysine N-methyltransferase 4"/>
    <property type="match status" value="1"/>
</dbReference>
<dbReference type="InterPro" id="IPR001214">
    <property type="entry name" value="SET_dom"/>
</dbReference>
<dbReference type="CDD" id="cd19178">
    <property type="entry name" value="SET_SETD6"/>
    <property type="match status" value="1"/>
</dbReference>
<dbReference type="Pfam" id="PF09273">
    <property type="entry name" value="Rubis-subs-bind"/>
    <property type="match status" value="1"/>
</dbReference>
<feature type="domain" description="SET" evidence="4">
    <location>
        <begin position="25"/>
        <end position="245"/>
    </location>
</feature>
<dbReference type="InterPro" id="IPR015353">
    <property type="entry name" value="Rubisco_LSMT_subst-bd"/>
</dbReference>
<dbReference type="GO" id="GO:0005634">
    <property type="term" value="C:nucleus"/>
    <property type="evidence" value="ECO:0007669"/>
    <property type="project" value="UniProtKB-SubCell"/>
</dbReference>
<dbReference type="PROSITE" id="PS50280">
    <property type="entry name" value="SET"/>
    <property type="match status" value="1"/>
</dbReference>
<dbReference type="AlphaFoldDB" id="A0A1U7LKK8"/>
<keyword evidence="2 5" id="KW-0808">Transferase</keyword>
<evidence type="ECO:0000256" key="3">
    <source>
        <dbReference type="ARBA" id="ARBA00022691"/>
    </source>
</evidence>
<comment type="caution">
    <text evidence="5">The sequence shown here is derived from an EMBL/GenBank/DDBJ whole genome shotgun (WGS) entry which is preliminary data.</text>
</comment>
<keyword evidence="1 5" id="KW-0489">Methyltransferase</keyword>
<evidence type="ECO:0000256" key="1">
    <source>
        <dbReference type="ARBA" id="ARBA00022603"/>
    </source>
</evidence>
<dbReference type="Gene3D" id="3.90.1410.10">
    <property type="entry name" value="set domain protein methyltransferase, domain 1"/>
    <property type="match status" value="1"/>
</dbReference>
<protein>
    <submittedName>
        <fullName evidence="5">Ribosomal lysine N-methyltransferase 4</fullName>
    </submittedName>
</protein>
<organism evidence="5 6">
    <name type="scientific">Neolecta irregularis (strain DAH-3)</name>
    <dbReference type="NCBI Taxonomy" id="1198029"/>
    <lineage>
        <taxon>Eukaryota</taxon>
        <taxon>Fungi</taxon>
        <taxon>Dikarya</taxon>
        <taxon>Ascomycota</taxon>
        <taxon>Taphrinomycotina</taxon>
        <taxon>Neolectales</taxon>
        <taxon>Neolectaceae</taxon>
        <taxon>Neolecta</taxon>
    </lineage>
</organism>
<dbReference type="GO" id="GO:0016279">
    <property type="term" value="F:protein-lysine N-methyltransferase activity"/>
    <property type="evidence" value="ECO:0007669"/>
    <property type="project" value="InterPro"/>
</dbReference>
<proteinExistence type="predicted"/>
<dbReference type="PANTHER" id="PTHR13271">
    <property type="entry name" value="UNCHARACTERIZED PUTATIVE METHYLTRANSFERASE"/>
    <property type="match status" value="1"/>
</dbReference>
<dbReference type="InterPro" id="IPR046341">
    <property type="entry name" value="SET_dom_sf"/>
</dbReference>
<dbReference type="InterPro" id="IPR050600">
    <property type="entry name" value="SETD3_SETD6_MTase"/>
</dbReference>
<evidence type="ECO:0000259" key="4">
    <source>
        <dbReference type="PROSITE" id="PS50280"/>
    </source>
</evidence>
<dbReference type="InterPro" id="IPR036464">
    <property type="entry name" value="Rubisco_LSMT_subst-bd_sf"/>
</dbReference>
<dbReference type="EMBL" id="LXFE01002192">
    <property type="protein sequence ID" value="OLL23179.1"/>
    <property type="molecule type" value="Genomic_DNA"/>
</dbReference>
<name>A0A1U7LKK8_NEOID</name>
<dbReference type="InterPro" id="IPR044430">
    <property type="entry name" value="SETD6_SET"/>
</dbReference>
<reference evidence="5 6" key="1">
    <citation type="submission" date="2016-04" db="EMBL/GenBank/DDBJ databases">
        <title>Evolutionary innovation and constraint leading to complex multicellularity in the Ascomycota.</title>
        <authorList>
            <person name="Cisse O."/>
            <person name="Nguyen A."/>
            <person name="Hewitt D.A."/>
            <person name="Jedd G."/>
            <person name="Stajich J.E."/>
        </authorList>
    </citation>
    <scope>NUCLEOTIDE SEQUENCE [LARGE SCALE GENOMIC DNA]</scope>
    <source>
        <strain evidence="5 6">DAH-3</strain>
    </source>
</reference>